<gene>
    <name evidence="1" type="ORF">LCGC14_0370510</name>
</gene>
<dbReference type="AlphaFoldDB" id="A0A0F9T589"/>
<reference evidence="1" key="1">
    <citation type="journal article" date="2015" name="Nature">
        <title>Complex archaea that bridge the gap between prokaryotes and eukaryotes.</title>
        <authorList>
            <person name="Spang A."/>
            <person name="Saw J.H."/>
            <person name="Jorgensen S.L."/>
            <person name="Zaremba-Niedzwiedzka K."/>
            <person name="Martijn J."/>
            <person name="Lind A.E."/>
            <person name="van Eijk R."/>
            <person name="Schleper C."/>
            <person name="Guy L."/>
            <person name="Ettema T.J."/>
        </authorList>
    </citation>
    <scope>NUCLEOTIDE SEQUENCE</scope>
</reference>
<evidence type="ECO:0008006" key="2">
    <source>
        <dbReference type="Google" id="ProtNLM"/>
    </source>
</evidence>
<sequence>MTHKSYMKQTIFNRNKYGNIRQTYNGYSYDSKLEAQYAANLDWRIKAGEVEKWERQHKISLDVNDVHIANYFIDFKVYLTDGSIEYHECKGPITEVWRLKFKLTKALYPDWVFKVIK</sequence>
<name>A0A0F9T589_9ZZZZ</name>
<proteinExistence type="predicted"/>
<dbReference type="EMBL" id="LAZR01000296">
    <property type="protein sequence ID" value="KKN76365.1"/>
    <property type="molecule type" value="Genomic_DNA"/>
</dbReference>
<evidence type="ECO:0000313" key="1">
    <source>
        <dbReference type="EMBL" id="KKN76365.1"/>
    </source>
</evidence>
<comment type="caution">
    <text evidence="1">The sequence shown here is derived from an EMBL/GenBank/DDBJ whole genome shotgun (WGS) entry which is preliminary data.</text>
</comment>
<dbReference type="InterPro" id="IPR009414">
    <property type="entry name" value="DUF1064"/>
</dbReference>
<dbReference type="Pfam" id="PF06356">
    <property type="entry name" value="DUF1064"/>
    <property type="match status" value="1"/>
</dbReference>
<accession>A0A0F9T589</accession>
<dbReference type="Gene3D" id="3.40.91.30">
    <property type="match status" value="1"/>
</dbReference>
<organism evidence="1">
    <name type="scientific">marine sediment metagenome</name>
    <dbReference type="NCBI Taxonomy" id="412755"/>
    <lineage>
        <taxon>unclassified sequences</taxon>
        <taxon>metagenomes</taxon>
        <taxon>ecological metagenomes</taxon>
    </lineage>
</organism>
<protein>
    <recommendedName>
        <fullName evidence="2">DUF1064 domain-containing protein</fullName>
    </recommendedName>
</protein>